<comment type="caution">
    <text evidence="3">The sequence shown here is derived from an EMBL/GenBank/DDBJ whole genome shotgun (WGS) entry which is preliminary data.</text>
</comment>
<evidence type="ECO:0000313" key="3">
    <source>
        <dbReference type="EMBL" id="GAA4777975.1"/>
    </source>
</evidence>
<feature type="domain" description="Signal transduction histidine kinase internal region" evidence="2">
    <location>
        <begin position="166"/>
        <end position="232"/>
    </location>
</feature>
<dbReference type="EMBL" id="BAABIQ010000001">
    <property type="protein sequence ID" value="GAA4777975.1"/>
    <property type="molecule type" value="Genomic_DNA"/>
</dbReference>
<reference evidence="4" key="1">
    <citation type="journal article" date="2019" name="Int. J. Syst. Evol. Microbiol.">
        <title>The Global Catalogue of Microorganisms (GCM) 10K type strain sequencing project: providing services to taxonomists for standard genome sequencing and annotation.</title>
        <authorList>
            <consortium name="The Broad Institute Genomics Platform"/>
            <consortium name="The Broad Institute Genome Sequencing Center for Infectious Disease"/>
            <person name="Wu L."/>
            <person name="Ma J."/>
        </authorList>
    </citation>
    <scope>NUCLEOTIDE SEQUENCE [LARGE SCALE GENOMIC DNA]</scope>
    <source>
        <strain evidence="4">JCM 18200</strain>
    </source>
</reference>
<evidence type="ECO:0000313" key="4">
    <source>
        <dbReference type="Proteomes" id="UP001501411"/>
    </source>
</evidence>
<proteinExistence type="predicted"/>
<feature type="transmembrane region" description="Helical" evidence="1">
    <location>
        <begin position="12"/>
        <end position="31"/>
    </location>
</feature>
<dbReference type="PANTHER" id="PTHR34220:SF7">
    <property type="entry name" value="SENSOR HISTIDINE KINASE YPDA"/>
    <property type="match status" value="1"/>
</dbReference>
<name>A0ABP9ADM9_9SPHI</name>
<evidence type="ECO:0000259" key="2">
    <source>
        <dbReference type="Pfam" id="PF06580"/>
    </source>
</evidence>
<dbReference type="PANTHER" id="PTHR34220">
    <property type="entry name" value="SENSOR HISTIDINE KINASE YPDA"/>
    <property type="match status" value="1"/>
</dbReference>
<keyword evidence="1" id="KW-0812">Transmembrane</keyword>
<dbReference type="Pfam" id="PF06580">
    <property type="entry name" value="His_kinase"/>
    <property type="match status" value="1"/>
</dbReference>
<dbReference type="InterPro" id="IPR050640">
    <property type="entry name" value="Bact_2-comp_sensor_kinase"/>
</dbReference>
<dbReference type="InterPro" id="IPR010559">
    <property type="entry name" value="Sig_transdc_His_kin_internal"/>
</dbReference>
<feature type="transmembrane region" description="Helical" evidence="1">
    <location>
        <begin position="43"/>
        <end position="65"/>
    </location>
</feature>
<keyword evidence="4" id="KW-1185">Reference proteome</keyword>
<accession>A0ABP9ADM9</accession>
<protein>
    <recommendedName>
        <fullName evidence="2">Signal transduction histidine kinase internal region domain-containing protein</fullName>
    </recommendedName>
</protein>
<dbReference type="RefSeq" id="WP_345229663.1">
    <property type="nucleotide sequence ID" value="NZ_BAABIQ010000001.1"/>
</dbReference>
<evidence type="ECO:0000256" key="1">
    <source>
        <dbReference type="SAM" id="Phobius"/>
    </source>
</evidence>
<dbReference type="Proteomes" id="UP001501411">
    <property type="component" value="Unassembled WGS sequence"/>
</dbReference>
<gene>
    <name evidence="3" type="ORF">GCM10023231_00520</name>
</gene>
<keyword evidence="1" id="KW-1133">Transmembrane helix</keyword>
<sequence>MAKRLPELSGRMVMGHVVGWTCYGIAMYVYNVNNYPNASVGRIVFLVLLMAMAFYAELTCFFCLFHRWKVIKMLCAAILLLVMLPLLAYYLVYAWMPKMGIQLYVEEVPFTYRQFCYNACRVLKEMGKYAGIYWVCYKLFKAKKVFRKGRQQVNELWRRVKNYQHQEIKGMVAPHFLMNAFHRCYLYVRVVNHVAAERLLYLSEALNYTLDDYNTAGLRSVTLKSELEHVHQLAYAYYGRDIHASPISCFCFGAIKGFRVPSFTLITCFENMVKYGIRNPKKQGSVIRIGANRDTLVITGVNRISVNQEHTVGKGMGLKNLGKRLNHQYNQQAKLLHWEEEGIFVFLLIVNVN</sequence>
<keyword evidence="1" id="KW-0472">Membrane</keyword>
<organism evidence="3 4">
    <name type="scientific">Olivibacter ginsenosidimutans</name>
    <dbReference type="NCBI Taxonomy" id="1176537"/>
    <lineage>
        <taxon>Bacteria</taxon>
        <taxon>Pseudomonadati</taxon>
        <taxon>Bacteroidota</taxon>
        <taxon>Sphingobacteriia</taxon>
        <taxon>Sphingobacteriales</taxon>
        <taxon>Sphingobacteriaceae</taxon>
        <taxon>Olivibacter</taxon>
    </lineage>
</organism>
<feature type="transmembrane region" description="Helical" evidence="1">
    <location>
        <begin position="77"/>
        <end position="96"/>
    </location>
</feature>